<dbReference type="AlphaFoldDB" id="A0A9P5RXP3"/>
<proteinExistence type="predicted"/>
<evidence type="ECO:0000313" key="1">
    <source>
        <dbReference type="EMBL" id="KAF9147924.1"/>
    </source>
</evidence>
<keyword evidence="2" id="KW-1185">Reference proteome</keyword>
<reference evidence="1" key="1">
    <citation type="journal article" date="2020" name="Fungal Divers.">
        <title>Resolving the Mortierellaceae phylogeny through synthesis of multi-gene phylogenetics and phylogenomics.</title>
        <authorList>
            <person name="Vandepol N."/>
            <person name="Liber J."/>
            <person name="Desiro A."/>
            <person name="Na H."/>
            <person name="Kennedy M."/>
            <person name="Barry K."/>
            <person name="Grigoriev I.V."/>
            <person name="Miller A.N."/>
            <person name="O'Donnell K."/>
            <person name="Stajich J.E."/>
            <person name="Bonito G."/>
        </authorList>
    </citation>
    <scope>NUCLEOTIDE SEQUENCE</scope>
    <source>
        <strain evidence="1">NRRL 6426</strain>
    </source>
</reference>
<comment type="caution">
    <text evidence="1">The sequence shown here is derived from an EMBL/GenBank/DDBJ whole genome shotgun (WGS) entry which is preliminary data.</text>
</comment>
<dbReference type="OrthoDB" id="2439547at2759"/>
<name>A0A9P5RXP3_9FUNG</name>
<dbReference type="EMBL" id="JAAAUQ010000733">
    <property type="protein sequence ID" value="KAF9147924.1"/>
    <property type="molecule type" value="Genomic_DNA"/>
</dbReference>
<dbReference type="Proteomes" id="UP000748756">
    <property type="component" value="Unassembled WGS sequence"/>
</dbReference>
<sequence>MNPTIVSSISRLANYMPLGSYVIYTALETYSFSLGPSPAPITTIIQTPAYNYTCLYIPGGNFTYKGCTADQSDALCISLSIGFFLAVFLSFLKHVPIGGTPPLAGDDADGGDDGPGDGDNTVVVDDSTQTVQLQLQQQGQVQTQVVRVEVGGKHKKVKYRSGVIYAQGNNLKHDPCITMNLIFTLH</sequence>
<accession>A0A9P5RXP3</accession>
<evidence type="ECO:0000313" key="2">
    <source>
        <dbReference type="Proteomes" id="UP000748756"/>
    </source>
</evidence>
<organism evidence="1 2">
    <name type="scientific">Linnemannia schmuckeri</name>
    <dbReference type="NCBI Taxonomy" id="64567"/>
    <lineage>
        <taxon>Eukaryota</taxon>
        <taxon>Fungi</taxon>
        <taxon>Fungi incertae sedis</taxon>
        <taxon>Mucoromycota</taxon>
        <taxon>Mortierellomycotina</taxon>
        <taxon>Mortierellomycetes</taxon>
        <taxon>Mortierellales</taxon>
        <taxon>Mortierellaceae</taxon>
        <taxon>Linnemannia</taxon>
    </lineage>
</organism>
<gene>
    <name evidence="1" type="ORF">BG015_010364</name>
</gene>
<protein>
    <submittedName>
        <fullName evidence="1">Uncharacterized protein</fullName>
    </submittedName>
</protein>